<accession>A0A1Y2FGJ9</accession>
<keyword evidence="7" id="KW-1185">Reference proteome</keyword>
<reference evidence="6 7" key="1">
    <citation type="submission" date="2016-07" db="EMBL/GenBank/DDBJ databases">
        <title>Pervasive Adenine N6-methylation of Active Genes in Fungi.</title>
        <authorList>
            <consortium name="DOE Joint Genome Institute"/>
            <person name="Mondo S.J."/>
            <person name="Dannebaum R.O."/>
            <person name="Kuo R.C."/>
            <person name="Labutti K."/>
            <person name="Haridas S."/>
            <person name="Kuo A."/>
            <person name="Salamov A."/>
            <person name="Ahrendt S.R."/>
            <person name="Lipzen A."/>
            <person name="Sullivan W."/>
            <person name="Andreopoulos W.B."/>
            <person name="Clum A."/>
            <person name="Lindquist E."/>
            <person name="Daum C."/>
            <person name="Ramamoorthy G.K."/>
            <person name="Gryganskyi A."/>
            <person name="Culley D."/>
            <person name="Magnuson J.K."/>
            <person name="James T.Y."/>
            <person name="O'Malley M.A."/>
            <person name="Stajich J.E."/>
            <person name="Spatafora J.W."/>
            <person name="Visel A."/>
            <person name="Grigoriev I.V."/>
        </authorList>
    </citation>
    <scope>NUCLEOTIDE SEQUENCE [LARGE SCALE GENOMIC DNA]</scope>
    <source>
        <strain evidence="6 7">12-1054</strain>
    </source>
</reference>
<dbReference type="InterPro" id="IPR019459">
    <property type="entry name" value="GRAB"/>
</dbReference>
<name>A0A1Y2FGJ9_PROLT</name>
<dbReference type="OMA" id="QTQDAPM"/>
<dbReference type="GO" id="GO:0031267">
    <property type="term" value="F:small GTPase binding"/>
    <property type="evidence" value="ECO:0007669"/>
    <property type="project" value="TreeGrafter"/>
</dbReference>
<dbReference type="PANTHER" id="PTHR18921:SF2">
    <property type="entry name" value="THYROID RECEPTOR-INTERACTING PROTEIN 11"/>
    <property type="match status" value="1"/>
</dbReference>
<gene>
    <name evidence="6" type="ORF">BCR37DRAFT_386945</name>
</gene>
<evidence type="ECO:0000256" key="3">
    <source>
        <dbReference type="ARBA" id="ARBA00023054"/>
    </source>
</evidence>
<evidence type="ECO:0000256" key="4">
    <source>
        <dbReference type="SAM" id="MobiDB-lite"/>
    </source>
</evidence>
<evidence type="ECO:0000259" key="5">
    <source>
        <dbReference type="PROSITE" id="PS50913"/>
    </source>
</evidence>
<keyword evidence="3" id="KW-0175">Coiled coil</keyword>
<dbReference type="GO" id="GO:0006888">
    <property type="term" value="P:endoplasmic reticulum to Golgi vesicle-mediated transport"/>
    <property type="evidence" value="ECO:0007669"/>
    <property type="project" value="TreeGrafter"/>
</dbReference>
<feature type="compositionally biased region" description="Basic residues" evidence="4">
    <location>
        <begin position="1"/>
        <end position="12"/>
    </location>
</feature>
<feature type="region of interest" description="Disordered" evidence="4">
    <location>
        <begin position="1"/>
        <end position="126"/>
    </location>
</feature>
<dbReference type="RefSeq" id="XP_040725642.1">
    <property type="nucleotide sequence ID" value="XM_040870492.1"/>
</dbReference>
<dbReference type="PROSITE" id="PS50913">
    <property type="entry name" value="GRIP"/>
    <property type="match status" value="1"/>
</dbReference>
<evidence type="ECO:0000313" key="7">
    <source>
        <dbReference type="Proteomes" id="UP000193685"/>
    </source>
</evidence>
<dbReference type="GO" id="GO:0005794">
    <property type="term" value="C:Golgi apparatus"/>
    <property type="evidence" value="ECO:0007669"/>
    <property type="project" value="UniProtKB-SubCell"/>
</dbReference>
<comment type="subcellular location">
    <subcellularLocation>
        <location evidence="1">Golgi apparatus</location>
    </subcellularLocation>
</comment>
<feature type="region of interest" description="Disordered" evidence="4">
    <location>
        <begin position="539"/>
        <end position="568"/>
    </location>
</feature>
<feature type="compositionally biased region" description="Basic and acidic residues" evidence="4">
    <location>
        <begin position="24"/>
        <end position="40"/>
    </location>
</feature>
<comment type="caution">
    <text evidence="6">The sequence shown here is derived from an EMBL/GenBank/DDBJ whole genome shotgun (WGS) entry which is preliminary data.</text>
</comment>
<protein>
    <recommendedName>
        <fullName evidence="5">GRIP domain-containing protein</fullName>
    </recommendedName>
</protein>
<dbReference type="GeneID" id="63787091"/>
<feature type="domain" description="GRIP" evidence="5">
    <location>
        <begin position="407"/>
        <end position="458"/>
    </location>
</feature>
<keyword evidence="2" id="KW-0333">Golgi apparatus</keyword>
<feature type="region of interest" description="Disordered" evidence="4">
    <location>
        <begin position="465"/>
        <end position="503"/>
    </location>
</feature>
<evidence type="ECO:0000313" key="6">
    <source>
        <dbReference type="EMBL" id="ORY83061.1"/>
    </source>
</evidence>
<feature type="compositionally biased region" description="Polar residues" evidence="4">
    <location>
        <begin position="103"/>
        <end position="118"/>
    </location>
</feature>
<dbReference type="PANTHER" id="PTHR18921">
    <property type="entry name" value="MYOSIN HEAVY CHAIN - RELATED"/>
    <property type="match status" value="1"/>
</dbReference>
<dbReference type="InterPro" id="IPR000237">
    <property type="entry name" value="GRIP_dom"/>
</dbReference>
<sequence length="568" mass="61279">MAGKKGKKKPAAAKKSGTTTPQEAESKAPSEAGDDAREAVGETPAQTVTSDAVADAQGDGVSDKRQDSDDIAADTNGDAVTSAGDISEEKSNDASADELRSIPGNQPDTTFTASNGAISTDVRPDEALRQALEAQTERSEKLQQEKVAAEAQYRNLLSKVSQMKATLGARIKEDAEELAQNKVQIDELMQQNAALSETVADLTERVEALTMEHESRGKTTLTLTEAVDSERKRREQAEEALAAAHKAYESAKERQSMQISDWETIALEERAARDQLRERIAELEEQASMSNAGYASLRSVAEQDANAIQAYKKTIHEMQVQHQTELRESVDSMQATVDGLNDEKQVLVKLTEQLQAQSGTLQEEIAKLRPHESEVKEKTLLIGKLRHEAVILNEHLTKALRLLKRGSSNDAVDRQLLSNLIISFLTIPRQDSKRFEVLKIVANVLSWSGEQKEMAGLLRPGSSVSAGLAPPGSPQSTRSPMLSPSGAFPGGGRPGFFDRGSRRSSSAAGLNQLQAADFIGKDNASMSELWINFLEKSSEVEPVSRATSPGAMRTPAAESPTPAAVATP</sequence>
<dbReference type="Pfam" id="PF10375">
    <property type="entry name" value="GRAB"/>
    <property type="match status" value="1"/>
</dbReference>
<dbReference type="STRING" id="56484.A0A1Y2FGJ9"/>
<evidence type="ECO:0000256" key="1">
    <source>
        <dbReference type="ARBA" id="ARBA00004555"/>
    </source>
</evidence>
<dbReference type="GO" id="GO:0007030">
    <property type="term" value="P:Golgi organization"/>
    <property type="evidence" value="ECO:0007669"/>
    <property type="project" value="TreeGrafter"/>
</dbReference>
<organism evidence="6 7">
    <name type="scientific">Protomyces lactucae-debilis</name>
    <dbReference type="NCBI Taxonomy" id="2754530"/>
    <lineage>
        <taxon>Eukaryota</taxon>
        <taxon>Fungi</taxon>
        <taxon>Dikarya</taxon>
        <taxon>Ascomycota</taxon>
        <taxon>Taphrinomycotina</taxon>
        <taxon>Taphrinomycetes</taxon>
        <taxon>Taphrinales</taxon>
        <taxon>Protomycetaceae</taxon>
        <taxon>Protomyces</taxon>
    </lineage>
</organism>
<dbReference type="Proteomes" id="UP000193685">
    <property type="component" value="Unassembled WGS sequence"/>
</dbReference>
<dbReference type="EMBL" id="MCFI01000008">
    <property type="protein sequence ID" value="ORY83061.1"/>
    <property type="molecule type" value="Genomic_DNA"/>
</dbReference>
<dbReference type="AlphaFoldDB" id="A0A1Y2FGJ9"/>
<feature type="compositionally biased region" description="Basic and acidic residues" evidence="4">
    <location>
        <begin position="87"/>
        <end position="100"/>
    </location>
</feature>
<dbReference type="OrthoDB" id="425925at2759"/>
<proteinExistence type="predicted"/>
<evidence type="ECO:0000256" key="2">
    <source>
        <dbReference type="ARBA" id="ARBA00023034"/>
    </source>
</evidence>